<comment type="caution">
    <text evidence="2">The sequence shown here is derived from an EMBL/GenBank/DDBJ whole genome shotgun (WGS) entry which is preliminary data.</text>
</comment>
<dbReference type="OrthoDB" id="434986at2759"/>
<dbReference type="PRINTS" id="PR00076">
    <property type="entry name" value="6PGDHDRGNASE"/>
</dbReference>
<proteinExistence type="predicted"/>
<name>A0A8X6H476_TRICU</name>
<gene>
    <name evidence="2" type="primary">PGD</name>
    <name evidence="2" type="ORF">TNCT_557891</name>
</gene>
<dbReference type="AlphaFoldDB" id="A0A8X6H476"/>
<dbReference type="FunFam" id="3.40.50.720:FF:000007">
    <property type="entry name" value="6-phosphogluconate dehydrogenase, decarboxylating"/>
    <property type="match status" value="1"/>
</dbReference>
<feature type="domain" description="6-phosphogluconate dehydrogenase NADP-binding" evidence="1">
    <location>
        <begin position="17"/>
        <end position="162"/>
    </location>
</feature>
<dbReference type="GO" id="GO:0050661">
    <property type="term" value="F:NADP binding"/>
    <property type="evidence" value="ECO:0007669"/>
    <property type="project" value="InterPro"/>
</dbReference>
<dbReference type="Gene3D" id="3.40.50.720">
    <property type="entry name" value="NAD(P)-binding Rossmann-like Domain"/>
    <property type="match status" value="1"/>
</dbReference>
<accession>A0A8X6H476</accession>
<reference evidence="2" key="1">
    <citation type="submission" date="2020-07" db="EMBL/GenBank/DDBJ databases">
        <title>Multicomponent nature underlies the extraordinary mechanical properties of spider dragline silk.</title>
        <authorList>
            <person name="Kono N."/>
            <person name="Nakamura H."/>
            <person name="Mori M."/>
            <person name="Yoshida Y."/>
            <person name="Ohtoshi R."/>
            <person name="Malay A.D."/>
            <person name="Moran D.A.P."/>
            <person name="Tomita M."/>
            <person name="Numata K."/>
            <person name="Arakawa K."/>
        </authorList>
    </citation>
    <scope>NUCLEOTIDE SEQUENCE</scope>
</reference>
<organism evidence="2 3">
    <name type="scientific">Trichonephila clavata</name>
    <name type="common">Joro spider</name>
    <name type="synonym">Nephila clavata</name>
    <dbReference type="NCBI Taxonomy" id="2740835"/>
    <lineage>
        <taxon>Eukaryota</taxon>
        <taxon>Metazoa</taxon>
        <taxon>Ecdysozoa</taxon>
        <taxon>Arthropoda</taxon>
        <taxon>Chelicerata</taxon>
        <taxon>Arachnida</taxon>
        <taxon>Araneae</taxon>
        <taxon>Araneomorphae</taxon>
        <taxon>Entelegynae</taxon>
        <taxon>Araneoidea</taxon>
        <taxon>Nephilidae</taxon>
        <taxon>Trichonephila</taxon>
    </lineage>
</organism>
<dbReference type="InterPro" id="IPR006183">
    <property type="entry name" value="Pgluconate_DH"/>
</dbReference>
<dbReference type="InterPro" id="IPR006115">
    <property type="entry name" value="6PGDH_NADP-bd"/>
</dbReference>
<evidence type="ECO:0000313" key="2">
    <source>
        <dbReference type="EMBL" id="GFR16678.1"/>
    </source>
</evidence>
<keyword evidence="3" id="KW-1185">Reference proteome</keyword>
<evidence type="ECO:0000313" key="3">
    <source>
        <dbReference type="Proteomes" id="UP000887116"/>
    </source>
</evidence>
<protein>
    <submittedName>
        <fullName evidence="2">6-phosphogluconate dehydrogenase, decarboxylating</fullName>
    </submittedName>
</protein>
<dbReference type="InterPro" id="IPR036291">
    <property type="entry name" value="NAD(P)-bd_dom_sf"/>
</dbReference>
<dbReference type="PANTHER" id="PTHR11811">
    <property type="entry name" value="6-PHOSPHOGLUCONATE DEHYDROGENASE"/>
    <property type="match status" value="1"/>
</dbReference>
<dbReference type="GO" id="GO:0004616">
    <property type="term" value="F:phosphogluconate dehydrogenase (decarboxylating) activity"/>
    <property type="evidence" value="ECO:0007669"/>
    <property type="project" value="InterPro"/>
</dbReference>
<dbReference type="SUPFAM" id="SSF51735">
    <property type="entry name" value="NAD(P)-binding Rossmann-fold domains"/>
    <property type="match status" value="1"/>
</dbReference>
<evidence type="ECO:0000259" key="1">
    <source>
        <dbReference type="Pfam" id="PF03446"/>
    </source>
</evidence>
<sequence>MSRYSQPEQQSTHARADIALVGLSVMGQNLILNMNDHGFVVCAYNRTVEKVEKFLTNEAKGTKVIGARSIEEMVVKLKKPRRIILLIKAGEAVDAFIKLLVPLLEPGDIIIDGGNSEYTDSTHRCKTLKEKGLFFVGFGVSGGDASARYGPSLMPGGAVEAW</sequence>
<dbReference type="Proteomes" id="UP000887116">
    <property type="component" value="Unassembled WGS sequence"/>
</dbReference>
<dbReference type="Pfam" id="PF03446">
    <property type="entry name" value="NAD_binding_2"/>
    <property type="match status" value="1"/>
</dbReference>
<dbReference type="EMBL" id="BMAO01027425">
    <property type="protein sequence ID" value="GFR16678.1"/>
    <property type="molecule type" value="Genomic_DNA"/>
</dbReference>